<accession>A0AAE0K6A2</accession>
<organism evidence="3 4">
    <name type="scientific">Podospora didyma</name>
    <dbReference type="NCBI Taxonomy" id="330526"/>
    <lineage>
        <taxon>Eukaryota</taxon>
        <taxon>Fungi</taxon>
        <taxon>Dikarya</taxon>
        <taxon>Ascomycota</taxon>
        <taxon>Pezizomycotina</taxon>
        <taxon>Sordariomycetes</taxon>
        <taxon>Sordariomycetidae</taxon>
        <taxon>Sordariales</taxon>
        <taxon>Podosporaceae</taxon>
        <taxon>Podospora</taxon>
    </lineage>
</organism>
<dbReference type="AlphaFoldDB" id="A0AAE0K6A2"/>
<dbReference type="GO" id="GO:0016787">
    <property type="term" value="F:hydrolase activity"/>
    <property type="evidence" value="ECO:0007669"/>
    <property type="project" value="InterPro"/>
</dbReference>
<dbReference type="EMBL" id="JAULSW010000009">
    <property type="protein sequence ID" value="KAK3370100.1"/>
    <property type="molecule type" value="Genomic_DNA"/>
</dbReference>
<reference evidence="3" key="2">
    <citation type="submission" date="2023-06" db="EMBL/GenBank/DDBJ databases">
        <authorList>
            <consortium name="Lawrence Berkeley National Laboratory"/>
            <person name="Haridas S."/>
            <person name="Hensen N."/>
            <person name="Bonometti L."/>
            <person name="Westerberg I."/>
            <person name="Brannstrom I.O."/>
            <person name="Guillou S."/>
            <person name="Cros-Aarteil S."/>
            <person name="Calhoun S."/>
            <person name="Kuo A."/>
            <person name="Mondo S."/>
            <person name="Pangilinan J."/>
            <person name="Riley R."/>
            <person name="LaButti K."/>
            <person name="Andreopoulos B."/>
            <person name="Lipzen A."/>
            <person name="Chen C."/>
            <person name="Yanf M."/>
            <person name="Daum C."/>
            <person name="Ng V."/>
            <person name="Clum A."/>
            <person name="Steindorff A."/>
            <person name="Ohm R."/>
            <person name="Martin F."/>
            <person name="Silar P."/>
            <person name="Natvig D."/>
            <person name="Lalanne C."/>
            <person name="Gautier V."/>
            <person name="Ament-velasquez S.L."/>
            <person name="Kruys A."/>
            <person name="Hutchinson M.I."/>
            <person name="Powell A.J."/>
            <person name="Barry K."/>
            <person name="Miller A.N."/>
            <person name="Grigoriev I.V."/>
            <person name="Debuchy R."/>
            <person name="Gladieux P."/>
            <person name="Thoren M.H."/>
            <person name="Johannesson H."/>
        </authorList>
    </citation>
    <scope>NUCLEOTIDE SEQUENCE</scope>
    <source>
        <strain evidence="3">CBS 232.78</strain>
    </source>
</reference>
<name>A0AAE0K6A2_9PEZI</name>
<evidence type="ECO:0000313" key="4">
    <source>
        <dbReference type="Proteomes" id="UP001285441"/>
    </source>
</evidence>
<comment type="caution">
    <text evidence="3">The sequence shown here is derived from an EMBL/GenBank/DDBJ whole genome shotgun (WGS) entry which is preliminary data.</text>
</comment>
<feature type="domain" description="Calcineurin-like phosphoesterase" evidence="2">
    <location>
        <begin position="16"/>
        <end position="230"/>
    </location>
</feature>
<dbReference type="Pfam" id="PF00149">
    <property type="entry name" value="Metallophos"/>
    <property type="match status" value="1"/>
</dbReference>
<dbReference type="PANTHER" id="PTHR12905">
    <property type="entry name" value="METALLOPHOSPHOESTERASE"/>
    <property type="match status" value="1"/>
</dbReference>
<dbReference type="CDD" id="cd07379">
    <property type="entry name" value="MPP_239FB"/>
    <property type="match status" value="1"/>
</dbReference>
<protein>
    <submittedName>
        <fullName evidence="3">Metallo-dependent phosphatase-like protein</fullName>
    </submittedName>
</protein>
<evidence type="ECO:0000313" key="3">
    <source>
        <dbReference type="EMBL" id="KAK3370100.1"/>
    </source>
</evidence>
<reference evidence="3" key="1">
    <citation type="journal article" date="2023" name="Mol. Phylogenet. Evol.">
        <title>Genome-scale phylogeny and comparative genomics of the fungal order Sordariales.</title>
        <authorList>
            <person name="Hensen N."/>
            <person name="Bonometti L."/>
            <person name="Westerberg I."/>
            <person name="Brannstrom I.O."/>
            <person name="Guillou S."/>
            <person name="Cros-Aarteil S."/>
            <person name="Calhoun S."/>
            <person name="Haridas S."/>
            <person name="Kuo A."/>
            <person name="Mondo S."/>
            <person name="Pangilinan J."/>
            <person name="Riley R."/>
            <person name="LaButti K."/>
            <person name="Andreopoulos B."/>
            <person name="Lipzen A."/>
            <person name="Chen C."/>
            <person name="Yan M."/>
            <person name="Daum C."/>
            <person name="Ng V."/>
            <person name="Clum A."/>
            <person name="Steindorff A."/>
            <person name="Ohm R.A."/>
            <person name="Martin F."/>
            <person name="Silar P."/>
            <person name="Natvig D.O."/>
            <person name="Lalanne C."/>
            <person name="Gautier V."/>
            <person name="Ament-Velasquez S.L."/>
            <person name="Kruys A."/>
            <person name="Hutchinson M.I."/>
            <person name="Powell A.J."/>
            <person name="Barry K."/>
            <person name="Miller A.N."/>
            <person name="Grigoriev I.V."/>
            <person name="Debuchy R."/>
            <person name="Gladieux P."/>
            <person name="Hiltunen Thoren M."/>
            <person name="Johannesson H."/>
        </authorList>
    </citation>
    <scope>NUCLEOTIDE SEQUENCE</scope>
    <source>
        <strain evidence="3">CBS 232.78</strain>
    </source>
</reference>
<evidence type="ECO:0000259" key="2">
    <source>
        <dbReference type="Pfam" id="PF00149"/>
    </source>
</evidence>
<keyword evidence="4" id="KW-1185">Reference proteome</keyword>
<dbReference type="Gene3D" id="3.60.21.10">
    <property type="match status" value="1"/>
</dbReference>
<gene>
    <name evidence="3" type="ORF">B0H63DRAFT_307355</name>
</gene>
<sequence>MASSTPSIIRPTRRTRIVCISDTHNCTVKLPKGDVLIHAGDLTNQGSFSELSKSIQWLEKADFEAKIVIAGNHDISLDSNFYAEYGQRFHNQEQQDSARCLALLTSSRTITYLCHNSTTIRLQDPKGPATEFTVFGSPFSPRNGVWAFGYERSGPASGAMGEVSTSKAEPSAAEIWNSIPMSIDILVTHTPPYAHCDSCPDRPEALGCVELQKALGRVRPRLHVCGHVHHGRGSERVTWEMGTPGGEVGVERWEDPSPDLSSAKISLVDLISRGGNRPLDSHDVAAQSTVSRNPSMPDPSDSPRKTTLPQFHTQPLRPTGQAGWDDDPGPGPSRPSNSSAGPKGLDRVNSVPTDPAETLSRMGSRRESCIVNCAIVATSWPHAGGRRLNKPIVVDLDLPIWR</sequence>
<proteinExistence type="predicted"/>
<dbReference type="InterPro" id="IPR029052">
    <property type="entry name" value="Metallo-depent_PP-like"/>
</dbReference>
<dbReference type="SUPFAM" id="SSF56300">
    <property type="entry name" value="Metallo-dependent phosphatases"/>
    <property type="match status" value="1"/>
</dbReference>
<dbReference type="PANTHER" id="PTHR12905:SF16">
    <property type="entry name" value="SER_THR PROTEIN PHOSPHATASE FAMILY PROTEIN (AFU_ORTHOLOGUE AFUA_1G06000)"/>
    <property type="match status" value="1"/>
</dbReference>
<dbReference type="InterPro" id="IPR051693">
    <property type="entry name" value="UPF0046_metallophosphoest"/>
</dbReference>
<evidence type="ECO:0000256" key="1">
    <source>
        <dbReference type="SAM" id="MobiDB-lite"/>
    </source>
</evidence>
<dbReference type="Proteomes" id="UP001285441">
    <property type="component" value="Unassembled WGS sequence"/>
</dbReference>
<dbReference type="InterPro" id="IPR004843">
    <property type="entry name" value="Calcineurin-like_PHP"/>
</dbReference>
<feature type="region of interest" description="Disordered" evidence="1">
    <location>
        <begin position="274"/>
        <end position="364"/>
    </location>
</feature>
<feature type="region of interest" description="Disordered" evidence="1">
    <location>
        <begin position="236"/>
        <end position="259"/>
    </location>
</feature>